<dbReference type="PROSITE" id="PS50164">
    <property type="entry name" value="GIY_YIG"/>
    <property type="match status" value="1"/>
</dbReference>
<dbReference type="STRING" id="296218.AWN68_09400"/>
<sequence>MAKNMVTLGKIKDRIGDSNWFLYVLKLEESKYYIGIAINPEQRFSEHQEQGKNCSSWCKKFKALEILEIVDTGHKRMKDATLLEDILTLNYIRRYGTVNVRGGRYIGSERKVQKSSEHHLKRGYITVMHRLLEQFNITFHEISELGLNDFIMDIRNEAFLKNIIAITSHSENPKTTLLEKITKAQSSIRP</sequence>
<name>A0A150X2G6_9BACT</name>
<evidence type="ECO:0000313" key="3">
    <source>
        <dbReference type="Proteomes" id="UP000075615"/>
    </source>
</evidence>
<evidence type="ECO:0000259" key="1">
    <source>
        <dbReference type="PROSITE" id="PS50164"/>
    </source>
</evidence>
<gene>
    <name evidence="2" type="ORF">AWN68_09400</name>
</gene>
<accession>A0A150X2G6</accession>
<protein>
    <recommendedName>
        <fullName evidence="1">GIY-YIG domain-containing protein</fullName>
    </recommendedName>
</protein>
<dbReference type="AlphaFoldDB" id="A0A150X2G6"/>
<dbReference type="Pfam" id="PF01541">
    <property type="entry name" value="GIY-YIG"/>
    <property type="match status" value="1"/>
</dbReference>
<dbReference type="InterPro" id="IPR035901">
    <property type="entry name" value="GIY-YIG_endonuc_sf"/>
</dbReference>
<comment type="caution">
    <text evidence="2">The sequence shown here is derived from an EMBL/GenBank/DDBJ whole genome shotgun (WGS) entry which is preliminary data.</text>
</comment>
<keyword evidence="3" id="KW-1185">Reference proteome</keyword>
<evidence type="ECO:0000313" key="2">
    <source>
        <dbReference type="EMBL" id="KYG72904.1"/>
    </source>
</evidence>
<proteinExistence type="predicted"/>
<reference evidence="2 3" key="1">
    <citation type="submission" date="2016-01" db="EMBL/GenBank/DDBJ databases">
        <title>Genome sequencing of Roseivirga echinicomitans KMM 6058.</title>
        <authorList>
            <person name="Selvaratnam C."/>
            <person name="Thevarajoo S."/>
            <person name="Goh K.M."/>
            <person name="Ee R."/>
            <person name="Chan K.-G."/>
            <person name="Chong C.S."/>
        </authorList>
    </citation>
    <scope>NUCLEOTIDE SEQUENCE [LARGE SCALE GENOMIC DNA]</scope>
    <source>
        <strain evidence="2 3">KMM 6058</strain>
    </source>
</reference>
<dbReference type="InterPro" id="IPR000305">
    <property type="entry name" value="GIY-YIG_endonuc"/>
</dbReference>
<feature type="domain" description="GIY-YIG" evidence="1">
    <location>
        <begin position="18"/>
        <end position="97"/>
    </location>
</feature>
<organism evidence="2 3">
    <name type="scientific">Roseivirga echinicomitans</name>
    <dbReference type="NCBI Taxonomy" id="296218"/>
    <lineage>
        <taxon>Bacteria</taxon>
        <taxon>Pseudomonadati</taxon>
        <taxon>Bacteroidota</taxon>
        <taxon>Cytophagia</taxon>
        <taxon>Cytophagales</taxon>
        <taxon>Roseivirgaceae</taxon>
        <taxon>Roseivirga</taxon>
    </lineage>
</organism>
<dbReference type="Gene3D" id="3.40.1440.10">
    <property type="entry name" value="GIY-YIG endonuclease"/>
    <property type="match status" value="1"/>
</dbReference>
<dbReference type="SUPFAM" id="SSF82771">
    <property type="entry name" value="GIY-YIG endonuclease"/>
    <property type="match status" value="1"/>
</dbReference>
<dbReference type="EMBL" id="LRDB01000050">
    <property type="protein sequence ID" value="KYG72904.1"/>
    <property type="molecule type" value="Genomic_DNA"/>
</dbReference>
<dbReference type="Proteomes" id="UP000075615">
    <property type="component" value="Unassembled WGS sequence"/>
</dbReference>